<gene>
    <name evidence="11" type="ORF">TrCOL_g10609</name>
</gene>
<protein>
    <recommendedName>
        <fullName evidence="3">4-(cytidine 5'-diphospho)-2-C-methyl-D-erythritol kinase</fullName>
        <ecNumber evidence="3">2.7.1.148</ecNumber>
    </recommendedName>
    <alternativeName>
        <fullName evidence="8">4-(cytidine-5'-diphospho)-2-C-methyl-D-erythritol kinase</fullName>
    </alternativeName>
</protein>
<comment type="subcellular location">
    <subcellularLocation>
        <location evidence="1">Plastid</location>
    </subcellularLocation>
</comment>
<dbReference type="OrthoDB" id="3191556at2759"/>
<dbReference type="EMBL" id="BRYA01000541">
    <property type="protein sequence ID" value="GMI22086.1"/>
    <property type="molecule type" value="Genomic_DNA"/>
</dbReference>
<dbReference type="GO" id="GO:0005524">
    <property type="term" value="F:ATP binding"/>
    <property type="evidence" value="ECO:0007669"/>
    <property type="project" value="UniProtKB-KW"/>
</dbReference>
<name>A0A9W7L2F4_9STRA</name>
<accession>A0A9W7L2F4</accession>
<dbReference type="Gene3D" id="3.30.70.890">
    <property type="entry name" value="GHMP kinase, C-terminal domain"/>
    <property type="match status" value="1"/>
</dbReference>
<dbReference type="InterPro" id="IPR020568">
    <property type="entry name" value="Ribosomal_Su5_D2-typ_SF"/>
</dbReference>
<evidence type="ECO:0000256" key="6">
    <source>
        <dbReference type="ARBA" id="ARBA00022777"/>
    </source>
</evidence>
<dbReference type="Pfam" id="PF08544">
    <property type="entry name" value="GHMP_kinases_C"/>
    <property type="match status" value="1"/>
</dbReference>
<dbReference type="GO" id="GO:0016114">
    <property type="term" value="P:terpenoid biosynthetic process"/>
    <property type="evidence" value="ECO:0007669"/>
    <property type="project" value="InterPro"/>
</dbReference>
<dbReference type="PANTHER" id="PTHR43527:SF2">
    <property type="entry name" value="4-DIPHOSPHOCYTIDYL-2-C-METHYL-D-ERYTHRITOL KINASE, CHLOROPLASTIC"/>
    <property type="match status" value="1"/>
</dbReference>
<dbReference type="Gene3D" id="3.30.230.10">
    <property type="match status" value="1"/>
</dbReference>
<keyword evidence="12" id="KW-1185">Reference proteome</keyword>
<dbReference type="InterPro" id="IPR006204">
    <property type="entry name" value="GHMP_kinase_N_dom"/>
</dbReference>
<evidence type="ECO:0000256" key="8">
    <source>
        <dbReference type="ARBA" id="ARBA00032554"/>
    </source>
</evidence>
<keyword evidence="4" id="KW-0808">Transferase</keyword>
<evidence type="ECO:0000256" key="7">
    <source>
        <dbReference type="ARBA" id="ARBA00022840"/>
    </source>
</evidence>
<sequence>MPGVPVDSTNLVVRALNLVRDKTGNADKKFKINLQKECPAQAGLGGGSGNAATAMWGVNELLGRPATLSQLVDWSSELGSDITFFLSKGTAYCTGRGEVMEDVAVNNGEGKVTIVKIEEGLSTPLVFKNLEYDKLSSMDPIDLLESFKTKGPFNVPKSSFVNDLQPPAFKCLPRLQALYDDLLKCGFDVVLMSGSGTSIFCLGEGGGKNWDEIKERGDLKVWETEFVRRKEGGWYDSRV</sequence>
<evidence type="ECO:0000256" key="3">
    <source>
        <dbReference type="ARBA" id="ARBA00012052"/>
    </source>
</evidence>
<dbReference type="Proteomes" id="UP001165065">
    <property type="component" value="Unassembled WGS sequence"/>
</dbReference>
<evidence type="ECO:0000259" key="10">
    <source>
        <dbReference type="Pfam" id="PF08544"/>
    </source>
</evidence>
<keyword evidence="5" id="KW-0547">Nucleotide-binding</keyword>
<feature type="domain" description="GHMP kinase N-terminal" evidence="9">
    <location>
        <begin position="10"/>
        <end position="88"/>
    </location>
</feature>
<evidence type="ECO:0000313" key="11">
    <source>
        <dbReference type="EMBL" id="GMI22086.1"/>
    </source>
</evidence>
<dbReference type="PANTHER" id="PTHR43527">
    <property type="entry name" value="4-DIPHOSPHOCYTIDYL-2-C-METHYL-D-ERYTHRITOL KINASE, CHLOROPLASTIC"/>
    <property type="match status" value="1"/>
</dbReference>
<dbReference type="SUPFAM" id="SSF55060">
    <property type="entry name" value="GHMP Kinase, C-terminal domain"/>
    <property type="match status" value="1"/>
</dbReference>
<reference evidence="12" key="1">
    <citation type="journal article" date="2023" name="Commun. Biol.">
        <title>Genome analysis of Parmales, the sister group of diatoms, reveals the evolutionary specialization of diatoms from phago-mixotrophs to photoautotrophs.</title>
        <authorList>
            <person name="Ban H."/>
            <person name="Sato S."/>
            <person name="Yoshikawa S."/>
            <person name="Yamada K."/>
            <person name="Nakamura Y."/>
            <person name="Ichinomiya M."/>
            <person name="Sato N."/>
            <person name="Blanc-Mathieu R."/>
            <person name="Endo H."/>
            <person name="Kuwata A."/>
            <person name="Ogata H."/>
        </authorList>
    </citation>
    <scope>NUCLEOTIDE SEQUENCE [LARGE SCALE GENOMIC DNA]</scope>
</reference>
<comment type="caution">
    <text evidence="11">The sequence shown here is derived from an EMBL/GenBank/DDBJ whole genome shotgun (WGS) entry which is preliminary data.</text>
</comment>
<dbReference type="InterPro" id="IPR014721">
    <property type="entry name" value="Ribsml_uS5_D2-typ_fold_subgr"/>
</dbReference>
<keyword evidence="6" id="KW-0418">Kinase</keyword>
<dbReference type="InterPro" id="IPR013750">
    <property type="entry name" value="GHMP_kinase_C_dom"/>
</dbReference>
<evidence type="ECO:0000256" key="5">
    <source>
        <dbReference type="ARBA" id="ARBA00022741"/>
    </source>
</evidence>
<dbReference type="Pfam" id="PF00288">
    <property type="entry name" value="GHMP_kinases_N"/>
    <property type="match status" value="1"/>
</dbReference>
<organism evidence="11 12">
    <name type="scientific">Triparma columacea</name>
    <dbReference type="NCBI Taxonomy" id="722753"/>
    <lineage>
        <taxon>Eukaryota</taxon>
        <taxon>Sar</taxon>
        <taxon>Stramenopiles</taxon>
        <taxon>Ochrophyta</taxon>
        <taxon>Bolidophyceae</taxon>
        <taxon>Parmales</taxon>
        <taxon>Triparmaceae</taxon>
        <taxon>Triparma</taxon>
    </lineage>
</organism>
<keyword evidence="7" id="KW-0067">ATP-binding</keyword>
<evidence type="ECO:0000256" key="2">
    <source>
        <dbReference type="ARBA" id="ARBA00009684"/>
    </source>
</evidence>
<dbReference type="InterPro" id="IPR004424">
    <property type="entry name" value="IspE"/>
</dbReference>
<evidence type="ECO:0000259" key="9">
    <source>
        <dbReference type="Pfam" id="PF00288"/>
    </source>
</evidence>
<dbReference type="SUPFAM" id="SSF54211">
    <property type="entry name" value="Ribosomal protein S5 domain 2-like"/>
    <property type="match status" value="1"/>
</dbReference>
<evidence type="ECO:0000256" key="4">
    <source>
        <dbReference type="ARBA" id="ARBA00022679"/>
    </source>
</evidence>
<comment type="similarity">
    <text evidence="2">Belongs to the GHMP kinase family. IspE subfamily.</text>
</comment>
<dbReference type="AlphaFoldDB" id="A0A9W7L2F4"/>
<dbReference type="InterPro" id="IPR036554">
    <property type="entry name" value="GHMP_kinase_C_sf"/>
</dbReference>
<evidence type="ECO:0000256" key="1">
    <source>
        <dbReference type="ARBA" id="ARBA00004474"/>
    </source>
</evidence>
<proteinExistence type="inferred from homology"/>
<dbReference type="EC" id="2.7.1.148" evidence="3"/>
<evidence type="ECO:0000313" key="12">
    <source>
        <dbReference type="Proteomes" id="UP001165065"/>
    </source>
</evidence>
<dbReference type="PIRSF" id="PIRSF010376">
    <property type="entry name" value="IspE"/>
    <property type="match status" value="1"/>
</dbReference>
<dbReference type="GO" id="GO:0009536">
    <property type="term" value="C:plastid"/>
    <property type="evidence" value="ECO:0007669"/>
    <property type="project" value="UniProtKB-SubCell"/>
</dbReference>
<dbReference type="GO" id="GO:0050515">
    <property type="term" value="F:4-(cytidine 5'-diphospho)-2-C-methyl-D-erythritol kinase activity"/>
    <property type="evidence" value="ECO:0007669"/>
    <property type="project" value="UniProtKB-EC"/>
</dbReference>
<feature type="domain" description="GHMP kinase C-terminal" evidence="10">
    <location>
        <begin position="162"/>
        <end position="203"/>
    </location>
</feature>